<dbReference type="InterPro" id="IPR010987">
    <property type="entry name" value="Glutathione-S-Trfase_C-like"/>
</dbReference>
<dbReference type="SFLD" id="SFLDG00358">
    <property type="entry name" value="Main_(cytGST)"/>
    <property type="match status" value="1"/>
</dbReference>
<name>A0AAD8W2K9_LOLMU</name>
<evidence type="ECO:0000259" key="6">
    <source>
        <dbReference type="PROSITE" id="PS50405"/>
    </source>
</evidence>
<dbReference type="InterPro" id="IPR040079">
    <property type="entry name" value="Glutathione_S-Trfase"/>
</dbReference>
<evidence type="ECO:0000256" key="4">
    <source>
        <dbReference type="RuleBase" id="RU003494"/>
    </source>
</evidence>
<accession>A0AAD8W2K9</accession>
<comment type="caution">
    <text evidence="7">The sequence shown here is derived from an EMBL/GenBank/DDBJ whole genome shotgun (WGS) entry which is preliminary data.</text>
</comment>
<dbReference type="EC" id="2.5.1.18" evidence="1"/>
<evidence type="ECO:0000256" key="1">
    <source>
        <dbReference type="ARBA" id="ARBA00012452"/>
    </source>
</evidence>
<comment type="similarity">
    <text evidence="4">Belongs to the GST superfamily.</text>
</comment>
<protein>
    <recommendedName>
        <fullName evidence="1">glutathione transferase</fullName>
        <ecNumber evidence="1">2.5.1.18</ecNumber>
    </recommendedName>
</protein>
<dbReference type="GO" id="GO:0005737">
    <property type="term" value="C:cytoplasm"/>
    <property type="evidence" value="ECO:0007669"/>
    <property type="project" value="TreeGrafter"/>
</dbReference>
<dbReference type="InterPro" id="IPR045074">
    <property type="entry name" value="GST_C_Tau"/>
</dbReference>
<dbReference type="InterPro" id="IPR045073">
    <property type="entry name" value="Omega/Tau-like"/>
</dbReference>
<gene>
    <name evidence="7" type="ORF">QYE76_005789</name>
</gene>
<dbReference type="CDD" id="cd03185">
    <property type="entry name" value="GST_C_Tau"/>
    <property type="match status" value="1"/>
</dbReference>
<feature type="domain" description="GST N-terminal" evidence="5">
    <location>
        <begin position="4"/>
        <end position="83"/>
    </location>
</feature>
<proteinExistence type="inferred from homology"/>
<dbReference type="PROSITE" id="PS50404">
    <property type="entry name" value="GST_NTER"/>
    <property type="match status" value="1"/>
</dbReference>
<dbReference type="CDD" id="cd03058">
    <property type="entry name" value="GST_N_Tau"/>
    <property type="match status" value="1"/>
</dbReference>
<evidence type="ECO:0000313" key="8">
    <source>
        <dbReference type="Proteomes" id="UP001231189"/>
    </source>
</evidence>
<dbReference type="InterPro" id="IPR036249">
    <property type="entry name" value="Thioredoxin-like_sf"/>
</dbReference>
<dbReference type="PANTHER" id="PTHR11260">
    <property type="entry name" value="GLUTATHIONE S-TRANSFERASE, GST, SUPERFAMILY, GST DOMAIN CONTAINING"/>
    <property type="match status" value="1"/>
</dbReference>
<dbReference type="SUPFAM" id="SSF47616">
    <property type="entry name" value="GST C-terminal domain-like"/>
    <property type="match status" value="1"/>
</dbReference>
<evidence type="ECO:0000313" key="7">
    <source>
        <dbReference type="EMBL" id="KAK1631474.1"/>
    </source>
</evidence>
<keyword evidence="2" id="KW-0808">Transferase</keyword>
<comment type="catalytic activity">
    <reaction evidence="3">
        <text>RX + glutathione = an S-substituted glutathione + a halide anion + H(+)</text>
        <dbReference type="Rhea" id="RHEA:16437"/>
        <dbReference type="ChEBI" id="CHEBI:15378"/>
        <dbReference type="ChEBI" id="CHEBI:16042"/>
        <dbReference type="ChEBI" id="CHEBI:17792"/>
        <dbReference type="ChEBI" id="CHEBI:57925"/>
        <dbReference type="ChEBI" id="CHEBI:90779"/>
        <dbReference type="EC" id="2.5.1.18"/>
    </reaction>
</comment>
<dbReference type="Gene3D" id="3.40.30.10">
    <property type="entry name" value="Glutaredoxin"/>
    <property type="match status" value="1"/>
</dbReference>
<reference evidence="7" key="1">
    <citation type="submission" date="2023-07" db="EMBL/GenBank/DDBJ databases">
        <title>A chromosome-level genome assembly of Lolium multiflorum.</title>
        <authorList>
            <person name="Chen Y."/>
            <person name="Copetti D."/>
            <person name="Kolliker R."/>
            <person name="Studer B."/>
        </authorList>
    </citation>
    <scope>NUCLEOTIDE SEQUENCE</scope>
    <source>
        <strain evidence="7">02402/16</strain>
        <tissue evidence="7">Leaf</tissue>
    </source>
</reference>
<dbReference type="SUPFAM" id="SSF52833">
    <property type="entry name" value="Thioredoxin-like"/>
    <property type="match status" value="1"/>
</dbReference>
<dbReference type="Pfam" id="PF02798">
    <property type="entry name" value="GST_N"/>
    <property type="match status" value="1"/>
</dbReference>
<feature type="domain" description="GST C-terminal" evidence="6">
    <location>
        <begin position="89"/>
        <end position="214"/>
    </location>
</feature>
<dbReference type="SFLD" id="SFLDS00019">
    <property type="entry name" value="Glutathione_Transferase_(cytos"/>
    <property type="match status" value="1"/>
</dbReference>
<dbReference type="Pfam" id="PF00043">
    <property type="entry name" value="GST_C"/>
    <property type="match status" value="1"/>
</dbReference>
<dbReference type="AlphaFoldDB" id="A0AAD8W2K9"/>
<dbReference type="InterPro" id="IPR036282">
    <property type="entry name" value="Glutathione-S-Trfase_C_sf"/>
</dbReference>
<dbReference type="FunFam" id="1.20.1050.10:FF:000012">
    <property type="entry name" value="Tau class glutathione S-transferase"/>
    <property type="match status" value="1"/>
</dbReference>
<dbReference type="GO" id="GO:0004364">
    <property type="term" value="F:glutathione transferase activity"/>
    <property type="evidence" value="ECO:0007669"/>
    <property type="project" value="UniProtKB-EC"/>
</dbReference>
<dbReference type="FunFam" id="3.40.30.10:FF:000197">
    <property type="entry name" value="Glutathione S-transferase U10"/>
    <property type="match status" value="1"/>
</dbReference>
<sequence length="281" mass="31676">MAEKGVKVFGMWASPMVIRVEWALRLKGVAYEYIDEDLGNKSDALLRYNPVTKKVPVLVHDGEPIAESAIIVEYIDEVWKDGYTIMPADPYERAQARFWAKYADEKCNAAIFPVFTATGEAQSKVVHEAQQCLKTLEKALEGKKFFGGDAFGYLDIVVGWYAHWLPIIEEVSGVSIVTEEELPLMKAWFDQILAVDVVKETLPPRDNTSRKTLIYTGSRAQGQGALVPVGNTNRYQRFPPTAGNLPESLPRQRIEVLGFLEGFRDIGLFHIASMHQKRVWV</sequence>
<dbReference type="GO" id="GO:0006749">
    <property type="term" value="P:glutathione metabolic process"/>
    <property type="evidence" value="ECO:0007669"/>
    <property type="project" value="InterPro"/>
</dbReference>
<organism evidence="7 8">
    <name type="scientific">Lolium multiflorum</name>
    <name type="common">Italian ryegrass</name>
    <name type="synonym">Lolium perenne subsp. multiflorum</name>
    <dbReference type="NCBI Taxonomy" id="4521"/>
    <lineage>
        <taxon>Eukaryota</taxon>
        <taxon>Viridiplantae</taxon>
        <taxon>Streptophyta</taxon>
        <taxon>Embryophyta</taxon>
        <taxon>Tracheophyta</taxon>
        <taxon>Spermatophyta</taxon>
        <taxon>Magnoliopsida</taxon>
        <taxon>Liliopsida</taxon>
        <taxon>Poales</taxon>
        <taxon>Poaceae</taxon>
        <taxon>BOP clade</taxon>
        <taxon>Pooideae</taxon>
        <taxon>Poodae</taxon>
        <taxon>Poeae</taxon>
        <taxon>Poeae Chloroplast Group 2 (Poeae type)</taxon>
        <taxon>Loliodinae</taxon>
        <taxon>Loliinae</taxon>
        <taxon>Lolium</taxon>
    </lineage>
</organism>
<dbReference type="Gene3D" id="1.20.1050.10">
    <property type="match status" value="1"/>
</dbReference>
<evidence type="ECO:0000259" key="5">
    <source>
        <dbReference type="PROSITE" id="PS50404"/>
    </source>
</evidence>
<evidence type="ECO:0000256" key="3">
    <source>
        <dbReference type="ARBA" id="ARBA00047960"/>
    </source>
</evidence>
<keyword evidence="8" id="KW-1185">Reference proteome</keyword>
<dbReference type="SFLD" id="SFLDG01152">
    <property type="entry name" value="Main.3:_Omega-_and_Tau-like"/>
    <property type="match status" value="1"/>
</dbReference>
<dbReference type="PANTHER" id="PTHR11260:SF760">
    <property type="entry name" value="GLUTATHIONE TRANSFERASE GST 23"/>
    <property type="match status" value="1"/>
</dbReference>
<dbReference type="EMBL" id="JAUUTY010000005">
    <property type="protein sequence ID" value="KAK1631474.1"/>
    <property type="molecule type" value="Genomic_DNA"/>
</dbReference>
<dbReference type="InterPro" id="IPR004045">
    <property type="entry name" value="Glutathione_S-Trfase_N"/>
</dbReference>
<dbReference type="Proteomes" id="UP001231189">
    <property type="component" value="Unassembled WGS sequence"/>
</dbReference>
<dbReference type="InterPro" id="IPR004046">
    <property type="entry name" value="GST_C"/>
</dbReference>
<evidence type="ECO:0000256" key="2">
    <source>
        <dbReference type="ARBA" id="ARBA00022679"/>
    </source>
</evidence>
<dbReference type="PROSITE" id="PS50405">
    <property type="entry name" value="GST_CTER"/>
    <property type="match status" value="1"/>
</dbReference>